<evidence type="ECO:0000256" key="2">
    <source>
        <dbReference type="SAM" id="Phobius"/>
    </source>
</evidence>
<dbReference type="PANTHER" id="PTHR12406:SF7">
    <property type="entry name" value="PATATIN-LIKE PHOSPHOLIPASE DOMAIN-CONTAINING PROTEIN 4"/>
    <property type="match status" value="1"/>
</dbReference>
<dbReference type="AlphaFoldDB" id="A0A6C0IEQ4"/>
<accession>A0A6C0IEQ4</accession>
<protein>
    <recommendedName>
        <fullName evidence="3">PNPLA domain-containing protein</fullName>
    </recommendedName>
</protein>
<dbReference type="GO" id="GO:0019433">
    <property type="term" value="P:triglyceride catabolic process"/>
    <property type="evidence" value="ECO:0007669"/>
    <property type="project" value="TreeGrafter"/>
</dbReference>
<dbReference type="GO" id="GO:0055088">
    <property type="term" value="P:lipid homeostasis"/>
    <property type="evidence" value="ECO:0007669"/>
    <property type="project" value="TreeGrafter"/>
</dbReference>
<dbReference type="InterPro" id="IPR002641">
    <property type="entry name" value="PNPLA_dom"/>
</dbReference>
<organism evidence="4">
    <name type="scientific">viral metagenome</name>
    <dbReference type="NCBI Taxonomy" id="1070528"/>
    <lineage>
        <taxon>unclassified sequences</taxon>
        <taxon>metagenomes</taxon>
        <taxon>organismal metagenomes</taxon>
    </lineage>
</organism>
<sequence length="305" mass="36271">MITNYTKKLVDNLPKEFKNKKKPMKLDLVLDGGVFNGSYLFGALYFLKEMESRKYMKIERISGSSVGSIAGLIYFIDCLDYYQYLYEIVVTDLKKSYNLKIIKQLHFYLKEKIPDDICERVNGKFFISYYDIKKGRKIVKSNFEDAEDVINTVINSCFLPFLIDGNMLNNDRYIDGLNPYFFDPEPDKKILYLDLFGMDKIKYLFDVKNEGTTCHRILSGLLDIHKFFIKKSATSMCSFISEWGLYDNFRFTIKILIEYLIIYIVYFIGFVRKYFKKNMKKNNFYKIFSRFGYKLYILLLKTYCL</sequence>
<proteinExistence type="predicted"/>
<keyword evidence="2" id="KW-1133">Transmembrane helix</keyword>
<keyword evidence="2" id="KW-0472">Membrane</keyword>
<keyword evidence="1" id="KW-0443">Lipid metabolism</keyword>
<evidence type="ECO:0000256" key="1">
    <source>
        <dbReference type="ARBA" id="ARBA00023098"/>
    </source>
</evidence>
<dbReference type="PROSITE" id="PS51635">
    <property type="entry name" value="PNPLA"/>
    <property type="match status" value="1"/>
</dbReference>
<dbReference type="GO" id="GO:0005811">
    <property type="term" value="C:lipid droplet"/>
    <property type="evidence" value="ECO:0007669"/>
    <property type="project" value="TreeGrafter"/>
</dbReference>
<name>A0A6C0IEQ4_9ZZZZ</name>
<reference evidence="4" key="1">
    <citation type="journal article" date="2020" name="Nature">
        <title>Giant virus diversity and host interactions through global metagenomics.</title>
        <authorList>
            <person name="Schulz F."/>
            <person name="Roux S."/>
            <person name="Paez-Espino D."/>
            <person name="Jungbluth S."/>
            <person name="Walsh D.A."/>
            <person name="Denef V.J."/>
            <person name="McMahon K.D."/>
            <person name="Konstantinidis K.T."/>
            <person name="Eloe-Fadrosh E.A."/>
            <person name="Kyrpides N.C."/>
            <person name="Woyke T."/>
        </authorList>
    </citation>
    <scope>NUCLEOTIDE SEQUENCE</scope>
    <source>
        <strain evidence="4">GVMAG-M-3300023184-86</strain>
    </source>
</reference>
<dbReference type="PANTHER" id="PTHR12406">
    <property type="entry name" value="CALCIUM-INDEPENDENT PHOSPHOLIPASE A2 IPLA2 -RELATED"/>
    <property type="match status" value="1"/>
</dbReference>
<dbReference type="Gene3D" id="3.40.1090.10">
    <property type="entry name" value="Cytosolic phospholipase A2 catalytic domain"/>
    <property type="match status" value="1"/>
</dbReference>
<dbReference type="EMBL" id="MN740167">
    <property type="protein sequence ID" value="QHT91631.1"/>
    <property type="molecule type" value="Genomic_DNA"/>
</dbReference>
<dbReference type="InterPro" id="IPR016035">
    <property type="entry name" value="Acyl_Trfase/lysoPLipase"/>
</dbReference>
<dbReference type="GO" id="GO:0004806">
    <property type="term" value="F:triacylglycerol lipase activity"/>
    <property type="evidence" value="ECO:0007669"/>
    <property type="project" value="TreeGrafter"/>
</dbReference>
<feature type="domain" description="PNPLA" evidence="3">
    <location>
        <begin position="28"/>
        <end position="183"/>
    </location>
</feature>
<evidence type="ECO:0000313" key="4">
    <source>
        <dbReference type="EMBL" id="QHT91631.1"/>
    </source>
</evidence>
<evidence type="ECO:0000259" key="3">
    <source>
        <dbReference type="PROSITE" id="PS51635"/>
    </source>
</evidence>
<keyword evidence="2" id="KW-0812">Transmembrane</keyword>
<dbReference type="GO" id="GO:0016020">
    <property type="term" value="C:membrane"/>
    <property type="evidence" value="ECO:0007669"/>
    <property type="project" value="TreeGrafter"/>
</dbReference>
<dbReference type="GO" id="GO:0005737">
    <property type="term" value="C:cytoplasm"/>
    <property type="evidence" value="ECO:0007669"/>
    <property type="project" value="TreeGrafter"/>
</dbReference>
<dbReference type="SUPFAM" id="SSF52151">
    <property type="entry name" value="FabD/lysophospholipase-like"/>
    <property type="match status" value="1"/>
</dbReference>
<dbReference type="InterPro" id="IPR033562">
    <property type="entry name" value="PLPL"/>
</dbReference>
<dbReference type="Pfam" id="PF01734">
    <property type="entry name" value="Patatin"/>
    <property type="match status" value="1"/>
</dbReference>
<feature type="transmembrane region" description="Helical" evidence="2">
    <location>
        <begin position="251"/>
        <end position="271"/>
    </location>
</feature>
<feature type="transmembrane region" description="Helical" evidence="2">
    <location>
        <begin position="28"/>
        <end position="46"/>
    </location>
</feature>